<feature type="domain" description="Peptidoglycan binding-like" evidence="1">
    <location>
        <begin position="24"/>
        <end position="73"/>
    </location>
</feature>
<dbReference type="EMBL" id="JARWBG010000012">
    <property type="protein sequence ID" value="MDH2389622.1"/>
    <property type="molecule type" value="Genomic_DNA"/>
</dbReference>
<evidence type="ECO:0000313" key="3">
    <source>
        <dbReference type="Proteomes" id="UP001223144"/>
    </source>
</evidence>
<dbReference type="Gene3D" id="1.10.101.10">
    <property type="entry name" value="PGBD-like superfamily/PGBD"/>
    <property type="match status" value="1"/>
</dbReference>
<dbReference type="InterPro" id="IPR036365">
    <property type="entry name" value="PGBD-like_sf"/>
</dbReference>
<proteinExistence type="predicted"/>
<dbReference type="Pfam" id="PF01471">
    <property type="entry name" value="PG_binding_1"/>
    <property type="match status" value="1"/>
</dbReference>
<dbReference type="InterPro" id="IPR002477">
    <property type="entry name" value="Peptidoglycan-bd-like"/>
</dbReference>
<protein>
    <submittedName>
        <fullName evidence="2">Peptidoglycan-binding domain-containing protein</fullName>
    </submittedName>
</protein>
<keyword evidence="3" id="KW-1185">Reference proteome</keyword>
<organism evidence="2 3">
    <name type="scientific">Streptomyces chengmaiensis</name>
    <dbReference type="NCBI Taxonomy" id="3040919"/>
    <lineage>
        <taxon>Bacteria</taxon>
        <taxon>Bacillati</taxon>
        <taxon>Actinomycetota</taxon>
        <taxon>Actinomycetes</taxon>
        <taxon>Kitasatosporales</taxon>
        <taxon>Streptomycetaceae</taxon>
        <taxon>Streptomyces</taxon>
    </lineage>
</organism>
<evidence type="ECO:0000313" key="2">
    <source>
        <dbReference type="EMBL" id="MDH2389622.1"/>
    </source>
</evidence>
<dbReference type="Proteomes" id="UP001223144">
    <property type="component" value="Unassembled WGS sequence"/>
</dbReference>
<name>A0ABT6HLM4_9ACTN</name>
<dbReference type="InterPro" id="IPR036366">
    <property type="entry name" value="PGBDSf"/>
</dbReference>
<reference evidence="2 3" key="1">
    <citation type="submission" date="2023-04" db="EMBL/GenBank/DDBJ databases">
        <title>Streptomyces chengmaiensis sp. nov. isolated from the stem of mangrove plant in Hainan.</title>
        <authorList>
            <person name="Huang X."/>
            <person name="Zhou S."/>
            <person name="Chu X."/>
            <person name="Xie Y."/>
            <person name="Lin Y."/>
        </authorList>
    </citation>
    <scope>NUCLEOTIDE SEQUENCE [LARGE SCALE GENOMIC DNA]</scope>
    <source>
        <strain evidence="2 3">HNM0663</strain>
    </source>
</reference>
<dbReference type="RefSeq" id="WP_279927949.1">
    <property type="nucleotide sequence ID" value="NZ_JARWBG010000012.1"/>
</dbReference>
<accession>A0ABT6HLM4</accession>
<dbReference type="SUPFAM" id="SSF47090">
    <property type="entry name" value="PGBD-like"/>
    <property type="match status" value="1"/>
</dbReference>
<sequence length="130" mass="14774">MTNDWGDEGLLSTTSYNHSNLAGWWQQILYSDGYLEAGSQDCWFGPKTEAATKAWQRDHGLVADGIVGPNTWGKADDKLYWNSSRGYIQYRGDKYTRGPIYRDSQGRYYAYYEGAAYYVSYTVANVPTCS</sequence>
<comment type="caution">
    <text evidence="2">The sequence shown here is derived from an EMBL/GenBank/DDBJ whole genome shotgun (WGS) entry which is preliminary data.</text>
</comment>
<gene>
    <name evidence="2" type="ORF">QCN29_12620</name>
</gene>
<evidence type="ECO:0000259" key="1">
    <source>
        <dbReference type="Pfam" id="PF01471"/>
    </source>
</evidence>